<evidence type="ECO:0000259" key="6">
    <source>
        <dbReference type="Pfam" id="PF23598"/>
    </source>
</evidence>
<dbReference type="PRINTS" id="PR00364">
    <property type="entry name" value="DISEASERSIST"/>
</dbReference>
<dbReference type="SUPFAM" id="SSF52540">
    <property type="entry name" value="P-loop containing nucleoside triphosphate hydrolases"/>
    <property type="match status" value="1"/>
</dbReference>
<dbReference type="InterPro" id="IPR042197">
    <property type="entry name" value="Apaf_helical"/>
</dbReference>
<keyword evidence="1" id="KW-0677">Repeat</keyword>
<dbReference type="GO" id="GO:0002758">
    <property type="term" value="P:innate immune response-activating signaling pathway"/>
    <property type="evidence" value="ECO:0007669"/>
    <property type="project" value="UniProtKB-ARBA"/>
</dbReference>
<dbReference type="PANTHER" id="PTHR23155:SF1094">
    <property type="entry name" value="OS11G0686400 PROTEIN"/>
    <property type="match status" value="1"/>
</dbReference>
<dbReference type="InterPro" id="IPR036388">
    <property type="entry name" value="WH-like_DNA-bd_sf"/>
</dbReference>
<evidence type="ECO:0000313" key="8">
    <source>
        <dbReference type="Proteomes" id="UP000000768"/>
    </source>
</evidence>
<feature type="domain" description="Disease resistance R13L4/SHOC-2-like LRR" evidence="6">
    <location>
        <begin position="546"/>
        <end position="900"/>
    </location>
</feature>
<dbReference type="InParanoid" id="A0A1Z5RHZ7"/>
<feature type="domain" description="Disease resistance protein winged helix" evidence="5">
    <location>
        <begin position="424"/>
        <end position="496"/>
    </location>
</feature>
<sequence length="1002" mass="113621">MDILAGAARYNNTDSLRSPPDVEVQALSQDLEDLRSSILELSKEDEDDSTSYTLKMSLMNQLQELCYDAEDYLEMVRHSRGGCCWNINWIRSKVKRQRPPLSAKDISDLRSRVKPTKQIAQAYKSASSRTTNKNDPRPQEEPDSRHVVYSDVSLQPDEHDEPMNKLVRLLALESDQQLKTVAIHGSAGVGKTTLARRLYHCYEGRFHFRAFLRVSCNPDTRRLLASMLSRIKGQHVCHYWGFDDEQGLIDNIREHLQGKSYFIVIDDLWSTSVWDFLSCAFPKDNCGSRILTTTQVMEVALACCNNQRGAVFNMEPLNEYQSLQLFNSRVNHIKDYNAEECNKVSCEIFKKCGYRLPLAIINIAGILAGWPDYRKNEWVYICKSLFHTSAGNPTSTKEVMEGFLNLMYNNLPTKLKTCLLYLSMYPEGCVIGKDDLVRQWVAQGIFSQMEWKGRELEVGFIYFDELLKRGLIQLVDTDNNNQVLSCIVHQVVLDFITKKSMQENFIIVVDYRDTMTGLPDSKVHRLSVRFGHAKNAQIPRSFRICQVRSFIFSGFVKSVPSLVKYCLLRVLVLHVWSDQEKKVLELSSIGYMFQLRYLKVQCNMIVNLPVNIGGLRHLETLEVDAEAVVVTQDVFSLKSLLHLCLPSMTYMPGAYGIGSLTSLRSLGYVDLSQLGKLTNLQDLHLTCSTVHSRRQISNVKRLASVLEKCTNLRSLILRGEASSNQSISLDGLSRFNPLPTNLERFVLSPRTFKMSRLPEWIGLLSNKLFTLKIAVGQLSSGDVDILKTLSALTALSLYLRSTPKNKEWIIFSEGFPLLKYLKFTCTALCVKFSGGAMPDVQRLKVCFNANTMHQYRPEDTGIGYLAGIKVISAKIGAASTDQTSRETAKSRLVHAIISNHARLRCLEENRSNPPVINVQMVDWVIDGDTEESSADVMIRNDAIRVAHEQIRSSLSDFLFISRAPLLASVFTRRGPNNQHRIEENDVGKDIITRESSSLMQKP</sequence>
<dbReference type="PANTHER" id="PTHR23155">
    <property type="entry name" value="DISEASE RESISTANCE PROTEIN RP"/>
    <property type="match status" value="1"/>
</dbReference>
<evidence type="ECO:0000313" key="7">
    <source>
        <dbReference type="EMBL" id="OQU83390.1"/>
    </source>
</evidence>
<keyword evidence="8" id="KW-1185">Reference proteome</keyword>
<reference evidence="7 8" key="1">
    <citation type="journal article" date="2009" name="Nature">
        <title>The Sorghum bicolor genome and the diversification of grasses.</title>
        <authorList>
            <person name="Paterson A.H."/>
            <person name="Bowers J.E."/>
            <person name="Bruggmann R."/>
            <person name="Dubchak I."/>
            <person name="Grimwood J."/>
            <person name="Gundlach H."/>
            <person name="Haberer G."/>
            <person name="Hellsten U."/>
            <person name="Mitros T."/>
            <person name="Poliakov A."/>
            <person name="Schmutz J."/>
            <person name="Spannagl M."/>
            <person name="Tang H."/>
            <person name="Wang X."/>
            <person name="Wicker T."/>
            <person name="Bharti A.K."/>
            <person name="Chapman J."/>
            <person name="Feltus F.A."/>
            <person name="Gowik U."/>
            <person name="Grigoriev I.V."/>
            <person name="Lyons E."/>
            <person name="Maher C.A."/>
            <person name="Martis M."/>
            <person name="Narechania A."/>
            <person name="Otillar R.P."/>
            <person name="Penning B.W."/>
            <person name="Salamov A.A."/>
            <person name="Wang Y."/>
            <person name="Zhang L."/>
            <person name="Carpita N.C."/>
            <person name="Freeling M."/>
            <person name="Gingle A.R."/>
            <person name="Hash C.T."/>
            <person name="Keller B."/>
            <person name="Klein P."/>
            <person name="Kresovich S."/>
            <person name="McCann M.C."/>
            <person name="Ming R."/>
            <person name="Peterson D.G."/>
            <person name="Mehboob-ur-Rahman"/>
            <person name="Ware D."/>
            <person name="Westhoff P."/>
            <person name="Mayer K.F."/>
            <person name="Messing J."/>
            <person name="Rokhsar D.S."/>
        </authorList>
    </citation>
    <scope>NUCLEOTIDE SEQUENCE [LARGE SCALE GENOMIC DNA]</scope>
    <source>
        <strain evidence="8">cv. BTx623</strain>
    </source>
</reference>
<feature type="non-terminal residue" evidence="7">
    <location>
        <position position="1"/>
    </location>
</feature>
<dbReference type="GO" id="GO:0009626">
    <property type="term" value="P:plant-type hypersensitive response"/>
    <property type="evidence" value="ECO:0007669"/>
    <property type="project" value="UniProtKB-ARBA"/>
</dbReference>
<dbReference type="InterPro" id="IPR027417">
    <property type="entry name" value="P-loop_NTPase"/>
</dbReference>
<feature type="domain" description="NB-ARC" evidence="4">
    <location>
        <begin position="161"/>
        <end position="333"/>
    </location>
</feature>
<dbReference type="FunFam" id="1.10.10.10:FF:000322">
    <property type="entry name" value="Probable disease resistance protein At1g63360"/>
    <property type="match status" value="1"/>
</dbReference>
<evidence type="ECO:0000256" key="1">
    <source>
        <dbReference type="ARBA" id="ARBA00022737"/>
    </source>
</evidence>
<dbReference type="InterPro" id="IPR044974">
    <property type="entry name" value="Disease_R_plants"/>
</dbReference>
<gene>
    <name evidence="7" type="ORF">SORBI_3005G110511</name>
</gene>
<dbReference type="ExpressionAtlas" id="A0A1Z5RHZ7">
    <property type="expression patterns" value="baseline"/>
</dbReference>
<dbReference type="Gramene" id="OQU83390">
    <property type="protein sequence ID" value="OQU83390"/>
    <property type="gene ID" value="SORBI_3005G110511"/>
</dbReference>
<dbReference type="Gene3D" id="1.10.8.430">
    <property type="entry name" value="Helical domain of apoptotic protease-activating factors"/>
    <property type="match status" value="1"/>
</dbReference>
<dbReference type="Proteomes" id="UP000000768">
    <property type="component" value="Chromosome 5"/>
</dbReference>
<evidence type="ECO:0000259" key="5">
    <source>
        <dbReference type="Pfam" id="PF23559"/>
    </source>
</evidence>
<dbReference type="EMBL" id="CM000764">
    <property type="protein sequence ID" value="OQU83390.1"/>
    <property type="molecule type" value="Genomic_DNA"/>
</dbReference>
<dbReference type="AlphaFoldDB" id="A0A1Z5RHZ7"/>
<dbReference type="Gene3D" id="1.10.10.10">
    <property type="entry name" value="Winged helix-like DNA-binding domain superfamily/Winged helix DNA-binding domain"/>
    <property type="match status" value="1"/>
</dbReference>
<dbReference type="Gene3D" id="3.80.10.10">
    <property type="entry name" value="Ribonuclease Inhibitor"/>
    <property type="match status" value="1"/>
</dbReference>
<dbReference type="GO" id="GO:0043531">
    <property type="term" value="F:ADP binding"/>
    <property type="evidence" value="ECO:0007669"/>
    <property type="project" value="InterPro"/>
</dbReference>
<reference evidence="8" key="2">
    <citation type="journal article" date="2018" name="Plant J.">
        <title>The Sorghum bicolor reference genome: improved assembly, gene annotations, a transcriptome atlas, and signatures of genome organization.</title>
        <authorList>
            <person name="McCormick R.F."/>
            <person name="Truong S.K."/>
            <person name="Sreedasyam A."/>
            <person name="Jenkins J."/>
            <person name="Shu S."/>
            <person name="Sims D."/>
            <person name="Kennedy M."/>
            <person name="Amirebrahimi M."/>
            <person name="Weers B.D."/>
            <person name="McKinley B."/>
            <person name="Mattison A."/>
            <person name="Morishige D.T."/>
            <person name="Grimwood J."/>
            <person name="Schmutz J."/>
            <person name="Mullet J.E."/>
        </authorList>
    </citation>
    <scope>NUCLEOTIDE SEQUENCE [LARGE SCALE GENOMIC DNA]</scope>
    <source>
        <strain evidence="8">cv. BTx623</strain>
    </source>
</reference>
<proteinExistence type="predicted"/>
<protein>
    <submittedName>
        <fullName evidence="7">Uncharacterized protein</fullName>
    </submittedName>
</protein>
<keyword evidence="2" id="KW-0611">Plant defense</keyword>
<dbReference type="InterPro" id="IPR002182">
    <property type="entry name" value="NB-ARC"/>
</dbReference>
<name>A0A1Z5RHZ7_SORBI</name>
<evidence type="ECO:0000259" key="4">
    <source>
        <dbReference type="Pfam" id="PF00931"/>
    </source>
</evidence>
<dbReference type="Pfam" id="PF23559">
    <property type="entry name" value="WHD_DRP"/>
    <property type="match status" value="1"/>
</dbReference>
<dbReference type="Pfam" id="PF00931">
    <property type="entry name" value="NB-ARC"/>
    <property type="match status" value="1"/>
</dbReference>
<feature type="compositionally biased region" description="Basic and acidic residues" evidence="3">
    <location>
        <begin position="132"/>
        <end position="146"/>
    </location>
</feature>
<dbReference type="GO" id="GO:0042742">
    <property type="term" value="P:defense response to bacterium"/>
    <property type="evidence" value="ECO:0007669"/>
    <property type="project" value="UniProtKB-ARBA"/>
</dbReference>
<evidence type="ECO:0000256" key="2">
    <source>
        <dbReference type="ARBA" id="ARBA00022821"/>
    </source>
</evidence>
<accession>A0A1Z5RHZ7</accession>
<dbReference type="OMA" id="CFNANTM"/>
<dbReference type="InterPro" id="IPR055414">
    <property type="entry name" value="LRR_R13L4/SHOC2-like"/>
</dbReference>
<dbReference type="Gene3D" id="3.40.50.300">
    <property type="entry name" value="P-loop containing nucleotide triphosphate hydrolases"/>
    <property type="match status" value="1"/>
</dbReference>
<feature type="region of interest" description="Disordered" evidence="3">
    <location>
        <begin position="122"/>
        <end position="146"/>
    </location>
</feature>
<organism evidence="7 8">
    <name type="scientific">Sorghum bicolor</name>
    <name type="common">Sorghum</name>
    <name type="synonym">Sorghum vulgare</name>
    <dbReference type="NCBI Taxonomy" id="4558"/>
    <lineage>
        <taxon>Eukaryota</taxon>
        <taxon>Viridiplantae</taxon>
        <taxon>Streptophyta</taxon>
        <taxon>Embryophyta</taxon>
        <taxon>Tracheophyta</taxon>
        <taxon>Spermatophyta</taxon>
        <taxon>Magnoliopsida</taxon>
        <taxon>Liliopsida</taxon>
        <taxon>Poales</taxon>
        <taxon>Poaceae</taxon>
        <taxon>PACMAD clade</taxon>
        <taxon>Panicoideae</taxon>
        <taxon>Andropogonodae</taxon>
        <taxon>Andropogoneae</taxon>
        <taxon>Sorghinae</taxon>
        <taxon>Sorghum</taxon>
    </lineage>
</organism>
<evidence type="ECO:0000256" key="3">
    <source>
        <dbReference type="SAM" id="MobiDB-lite"/>
    </source>
</evidence>
<dbReference type="Pfam" id="PF23598">
    <property type="entry name" value="LRR_14"/>
    <property type="match status" value="1"/>
</dbReference>
<dbReference type="InterPro" id="IPR032675">
    <property type="entry name" value="LRR_dom_sf"/>
</dbReference>
<dbReference type="STRING" id="4558.A0A1Z5RHZ7"/>
<dbReference type="InterPro" id="IPR058922">
    <property type="entry name" value="WHD_DRP"/>
</dbReference>
<dbReference type="SUPFAM" id="SSF52058">
    <property type="entry name" value="L domain-like"/>
    <property type="match status" value="1"/>
</dbReference>
<dbReference type="eggNOG" id="KOG4658">
    <property type="taxonomic scope" value="Eukaryota"/>
</dbReference>